<feature type="signal peptide" evidence="2">
    <location>
        <begin position="1"/>
        <end position="24"/>
    </location>
</feature>
<name>A0A5T0H0B2_CAMJU</name>
<evidence type="ECO:0000256" key="1">
    <source>
        <dbReference type="SAM" id="Coils"/>
    </source>
</evidence>
<organism evidence="4">
    <name type="scientific">Campylobacter jejuni</name>
    <dbReference type="NCBI Taxonomy" id="197"/>
    <lineage>
        <taxon>Bacteria</taxon>
        <taxon>Pseudomonadati</taxon>
        <taxon>Campylobacterota</taxon>
        <taxon>Epsilonproteobacteria</taxon>
        <taxon>Campylobacterales</taxon>
        <taxon>Campylobacteraceae</taxon>
        <taxon>Campylobacter</taxon>
    </lineage>
</organism>
<dbReference type="EMBL" id="AACBEP010000012">
    <property type="protein sequence ID" value="EAJ8428752.1"/>
    <property type="molecule type" value="Genomic_DNA"/>
</dbReference>
<dbReference type="Pfam" id="PF05860">
    <property type="entry name" value="TPS"/>
    <property type="match status" value="1"/>
</dbReference>
<comment type="caution">
    <text evidence="4">The sequence shown here is derived from an EMBL/GenBank/DDBJ whole genome shotgun (WGS) entry which is preliminary data.</text>
</comment>
<keyword evidence="2" id="KW-0732">Signal</keyword>
<dbReference type="InterPro" id="IPR012334">
    <property type="entry name" value="Pectin_lyas_fold"/>
</dbReference>
<dbReference type="SMART" id="SM00912">
    <property type="entry name" value="Haemagg_act"/>
    <property type="match status" value="1"/>
</dbReference>
<dbReference type="SUPFAM" id="SSF51126">
    <property type="entry name" value="Pectin lyase-like"/>
    <property type="match status" value="1"/>
</dbReference>
<dbReference type="Gene3D" id="2.160.20.10">
    <property type="entry name" value="Single-stranded right-handed beta-helix, Pectin lyase-like"/>
    <property type="match status" value="1"/>
</dbReference>
<evidence type="ECO:0000256" key="2">
    <source>
        <dbReference type="SAM" id="SignalP"/>
    </source>
</evidence>
<dbReference type="InterPro" id="IPR008638">
    <property type="entry name" value="FhaB/CdiA-like_TPS"/>
</dbReference>
<feature type="chain" id="PRO_5030138389" evidence="2">
    <location>
        <begin position="25"/>
        <end position="1049"/>
    </location>
</feature>
<sequence>MKKMSKHIVLSFAVSSLLFSQAYALPQGGKFTHGTSGTIHTSGNTVTITGKGQNHVIQWGGGFNIGQNESVNFNGKNQNYLNIAYQKDASKIDGALNGGNNNIFLVNPMGVLIGKTGTITAGKFVASTTPLSDDNVKTFLEKGASFSPAFDVSKQGNIINLGKINADNIVLIGNKVEIGVGAELAGQDGQTNAKTAHLIGNYVYVSVGKDKENKNTIKIDKDGFKGTAIVEGFMQRDMTSFANDKYQFGDFGTILKSSCNGKESQNFYKAITIGGWENDKNIQEWILFSNGWNKDELNGIFKDDLTTVRLVSDIDFGYKNAVDPVGASKYAFSGIFDGGNYTLKNILINAQNTDKGWNTGIFGKVEGKDGNNKAKIYNLNVDGLKFSGKTNSGGAFVGQSSNADFSNIHLKNIGDLIFFDPNSKNETSGFLYGGGFVGYAKSGSSFNRISLDNFSKIALQPEGKFSSAYIDIYLGGFAGYSEGSNFSNILLNNIGGVTILGSETGGNIFAGGFVGYAGDKSYFSQIDLKNIGSVQADGKTFVKHAGAGGFAGAINGTNSFEKISLINFGDIIAKRGYVWVVNGNFKVGSGGFIGLLNPLDDKILYVDFKNILLNFDQKMQIYAKAGDGASSYFPDLNNWEYNFSGGFFGGLFTSKVGRANFNNIQLKFGQDVSIIAQKFRSNSNEKYQGLFYGYSVKNWNDGIMKTDNVAIYYEKNYNTNQYNWYYQDIKDGFFGSAINDYAYKDGRSYEFYDYNVMKDMEINKQIIAILEKDGVVSKDYNNGYVSYYDGNAKITPEVPDFKDPVLSQNGFDPKLLQRILDDLMNGKYTYDFDTKTWTYTDSKGVVGKDEASEITQSLNFLNAFKDTGVEQEFINLWKNSQDQNYKNYANLYEKWTQKKTAMDKIKTGEGYFASFKEELQKYQEALAQLDKENKNYEKIKESGLVSDETLKVMYEKLLEQKEALEKQFADLSGNEGFHYKLENEILNSQGFAINGSDVDGKAYIGNFNFKGKLASLPEKPNISIYEPDKQGGEDPANLLYCRLKFLKRL</sequence>
<evidence type="ECO:0000313" key="4">
    <source>
        <dbReference type="EMBL" id="EAJ8428752.1"/>
    </source>
</evidence>
<dbReference type="AlphaFoldDB" id="A0A5T0H0B2"/>
<dbReference type="Gene3D" id="2.160.20.110">
    <property type="match status" value="1"/>
</dbReference>
<dbReference type="InterPro" id="IPR011050">
    <property type="entry name" value="Pectin_lyase_fold/virulence"/>
</dbReference>
<feature type="domain" description="Filamentous haemagglutinin FhaB/tRNA nuclease CdiA-like TPS" evidence="3">
    <location>
        <begin position="22"/>
        <end position="135"/>
    </location>
</feature>
<dbReference type="NCBIfam" id="TIGR01901">
    <property type="entry name" value="adhes_NPXG"/>
    <property type="match status" value="1"/>
</dbReference>
<accession>A0A5T0H0B2</accession>
<keyword evidence="1" id="KW-0175">Coiled coil</keyword>
<reference evidence="4" key="1">
    <citation type="submission" date="2018-05" db="EMBL/GenBank/DDBJ databases">
        <authorList>
            <consortium name="PulseNet: The National Subtyping Network for Foodborne Disease Surveillance"/>
            <person name="Tarr C.L."/>
            <person name="Trees E."/>
            <person name="Katz L.S."/>
            <person name="Carleton-Romer H.A."/>
            <person name="Stroika S."/>
            <person name="Kucerova Z."/>
            <person name="Roache K.F."/>
            <person name="Sabol A.L."/>
            <person name="Besser J."/>
            <person name="Gerner-Smidt P."/>
        </authorList>
    </citation>
    <scope>NUCLEOTIDE SEQUENCE</scope>
    <source>
        <strain evidence="4">PNUSAC000996</strain>
    </source>
</reference>
<evidence type="ECO:0000259" key="3">
    <source>
        <dbReference type="SMART" id="SM00912"/>
    </source>
</evidence>
<proteinExistence type="predicted"/>
<feature type="coiled-coil region" evidence="1">
    <location>
        <begin position="912"/>
        <end position="974"/>
    </location>
</feature>
<gene>
    <name evidence="4" type="ORF">BLL34_05215</name>
</gene>
<protein>
    <submittedName>
        <fullName evidence="4">Filamentous hemagglutinin N-terminal domain-containing protein</fullName>
    </submittedName>
</protein>